<organism evidence="1 2">
    <name type="scientific">Rhodopirellula baltica SWK14</name>
    <dbReference type="NCBI Taxonomy" id="993516"/>
    <lineage>
        <taxon>Bacteria</taxon>
        <taxon>Pseudomonadati</taxon>
        <taxon>Planctomycetota</taxon>
        <taxon>Planctomycetia</taxon>
        <taxon>Pirellulales</taxon>
        <taxon>Pirellulaceae</taxon>
        <taxon>Rhodopirellula</taxon>
    </lineage>
</organism>
<dbReference type="Proteomes" id="UP000010959">
    <property type="component" value="Unassembled WGS sequence"/>
</dbReference>
<evidence type="ECO:0000313" key="1">
    <source>
        <dbReference type="EMBL" id="ELP31330.1"/>
    </source>
</evidence>
<comment type="caution">
    <text evidence="1">The sequence shown here is derived from an EMBL/GenBank/DDBJ whole genome shotgun (WGS) entry which is preliminary data.</text>
</comment>
<dbReference type="PATRIC" id="fig|993516.3.peg.5121"/>
<evidence type="ECO:0000313" key="2">
    <source>
        <dbReference type="Proteomes" id="UP000010959"/>
    </source>
</evidence>
<accession>L7CBV2</accession>
<sequence length="65" mass="7483">MRAFCFASTRVARSVNRGMRSQWLVGVDVILQLTRLKRIDYRPSRFCDRAILLRPATKAISVDIS</sequence>
<gene>
    <name evidence="1" type="ORF">RBSWK_04795</name>
</gene>
<protein>
    <submittedName>
        <fullName evidence="1">Uncharacterized protein</fullName>
    </submittedName>
</protein>
<name>L7CBV2_RHOBT</name>
<proteinExistence type="predicted"/>
<reference evidence="1 2" key="1">
    <citation type="journal article" date="2013" name="Mar. Genomics">
        <title>Expression of sulfatases in Rhodopirellula baltica and the diversity of sulfatases in the genus Rhodopirellula.</title>
        <authorList>
            <person name="Wegner C.E."/>
            <person name="Richter-Heitmann T."/>
            <person name="Klindworth A."/>
            <person name="Klockow C."/>
            <person name="Richter M."/>
            <person name="Achstetter T."/>
            <person name="Glockner F.O."/>
            <person name="Harder J."/>
        </authorList>
    </citation>
    <scope>NUCLEOTIDE SEQUENCE [LARGE SCALE GENOMIC DNA]</scope>
    <source>
        <strain evidence="1 2">SWK14</strain>
    </source>
</reference>
<dbReference type="EMBL" id="AMWG01000131">
    <property type="protein sequence ID" value="ELP31330.1"/>
    <property type="molecule type" value="Genomic_DNA"/>
</dbReference>
<dbReference type="AlphaFoldDB" id="L7CBV2"/>